<feature type="compositionally biased region" description="Low complexity" evidence="2">
    <location>
        <begin position="202"/>
        <end position="220"/>
    </location>
</feature>
<sequence>MWDRYPARPATVGAPTSKPTKPNGGGSGNGSGYGSGNGRGNGQGGSQLVEGATMGPGGGAGGAGGRSQRATSMAPFGNSNLNSSPNGQKKLTPPPQLHERGFLKGQRYRQSQLQPRTQSLSVSTSGLSQQERQPHQLLQHLSQQRGEQQTGTQQHLRLHLRGGQTAQGSHHHQNQGQGQGQGQGQAQQLGRGSSVRNNFPYANSNRDASPPAANAAAAAAGLNSTSTLHHQNFWPDDFRNPNGGLGIEHNLPSPTTPPKNEKRALGRIESPQDRDATRYRHATSITSQQRDETFLLPPPAPPPRQKLKLKLKPYRPSRRDRRCFSRNPAEAILPNGHHPDPTSAYTMAAATSSSRLLLAHRDFSRNLNIIASSLLTAVANVSPCSAIEDLLPPPSLTRHDLDSNGKSNSWRPTSSVYSLKRDSYSSPVSPNFANVAARNTYVSAVADISPPSSPDMDARRDGNRTQDRNVSPIEESPDMSQLSLENSHGGQNGTPPPKSNIPMMRRERRKNQDAAAHTLRETKSQQRLRIQRETRWDDMTGEPTSLTTGRAGQVRPQEYAQGIVNDQPFGKSPAAMRAMQNAPQTQQTFSDRLRRLRPVGGSKQQSSAAATATPPETPEERPPWRGASGLRGASGRTAIVNPVRDTAPKEPLSIPRKSSKRTAVGPRLPIAGVTSPLSPVSPSESETSPRTRTPTVRTVLNAPRQLISSPSPTASASASPSPDADAAATRTPPPAQSSYPSPPNSGSAGVQSPVLATPETTTSAPVRPRQPPSLTGLPAAPNAHLGQDKSIRRKPPPANSQALHAPQPSYSSSVYSEATVHAPSAHQRSPPRAPRSPGAALKANEPWDQPPSRFSVTTYATSAADTPRQSTDTAPPPVPALPSPQLPGDGVMSRKRPPVLGHTNNAVNADQPFVISMSSPYMSTAFADTTSPVPARSELPSQKQPLPRASTPSMYSTSSRPESVWSTSKALPPPPTETSMVNDRVGYLNARLESLGNRRININQAIKQMTELMPTDSILASEAVLRKREAEKRKVEALKIELAEVQREEYEIGLKLHRAYKRMDRNAEYEPTTLWVRRVTG</sequence>
<feature type="coiled-coil region" evidence="1">
    <location>
        <begin position="1021"/>
        <end position="1048"/>
    </location>
</feature>
<feature type="region of interest" description="Disordered" evidence="2">
    <location>
        <begin position="569"/>
        <end position="889"/>
    </location>
</feature>
<dbReference type="PANTHER" id="PTHR42023">
    <property type="entry name" value="BHLH DOMAIN-CONTAINING PROTEIN"/>
    <property type="match status" value="1"/>
</dbReference>
<feature type="compositionally biased region" description="Gly residues" evidence="2">
    <location>
        <begin position="23"/>
        <end position="45"/>
    </location>
</feature>
<feature type="compositionally biased region" description="Basic and acidic residues" evidence="2">
    <location>
        <begin position="259"/>
        <end position="278"/>
    </location>
</feature>
<feature type="region of interest" description="Disordered" evidence="2">
    <location>
        <begin position="398"/>
        <end position="428"/>
    </location>
</feature>
<keyword evidence="1" id="KW-0175">Coiled coil</keyword>
<feature type="compositionally biased region" description="Polar residues" evidence="2">
    <location>
        <begin position="77"/>
        <end position="89"/>
    </location>
</feature>
<evidence type="ECO:0000256" key="1">
    <source>
        <dbReference type="SAM" id="Coils"/>
    </source>
</evidence>
<feature type="region of interest" description="Disordered" evidence="2">
    <location>
        <begin position="446"/>
        <end position="528"/>
    </location>
</feature>
<dbReference type="EMBL" id="JAATWM020000065">
    <property type="protein sequence ID" value="KAF9869731.1"/>
    <property type="molecule type" value="Genomic_DNA"/>
</dbReference>
<feature type="compositionally biased region" description="Polar residues" evidence="2">
    <location>
        <begin position="581"/>
        <end position="590"/>
    </location>
</feature>
<feature type="compositionally biased region" description="Basic and acidic residues" evidence="2">
    <location>
        <begin position="518"/>
        <end position="528"/>
    </location>
</feature>
<dbReference type="AlphaFoldDB" id="A0A9P6LE60"/>
<feature type="compositionally biased region" description="Polar residues" evidence="2">
    <location>
        <begin position="852"/>
        <end position="873"/>
    </location>
</feature>
<dbReference type="RefSeq" id="XP_038739192.1">
    <property type="nucleotide sequence ID" value="XM_038895486.1"/>
</dbReference>
<feature type="compositionally biased region" description="Pro residues" evidence="2">
    <location>
        <begin position="731"/>
        <end position="743"/>
    </location>
</feature>
<keyword evidence="4" id="KW-1185">Reference proteome</keyword>
<feature type="compositionally biased region" description="Basic and acidic residues" evidence="2">
    <location>
        <begin position="456"/>
        <end position="467"/>
    </location>
</feature>
<feature type="compositionally biased region" description="Low complexity" evidence="2">
    <location>
        <begin position="184"/>
        <end position="194"/>
    </location>
</feature>
<feature type="compositionally biased region" description="Polar residues" evidence="2">
    <location>
        <begin position="478"/>
        <end position="489"/>
    </location>
</feature>
<reference evidence="3" key="2">
    <citation type="submission" date="2020-11" db="EMBL/GenBank/DDBJ databases">
        <title>Whole genome sequencing of Colletotrichum sp.</title>
        <authorList>
            <person name="Li H."/>
        </authorList>
    </citation>
    <scope>NUCLEOTIDE SEQUENCE</scope>
    <source>
        <strain evidence="3">CkLH20</strain>
    </source>
</reference>
<organism evidence="3 4">
    <name type="scientific">Colletotrichum karsti</name>
    <dbReference type="NCBI Taxonomy" id="1095194"/>
    <lineage>
        <taxon>Eukaryota</taxon>
        <taxon>Fungi</taxon>
        <taxon>Dikarya</taxon>
        <taxon>Ascomycota</taxon>
        <taxon>Pezizomycotina</taxon>
        <taxon>Sordariomycetes</taxon>
        <taxon>Hypocreomycetidae</taxon>
        <taxon>Glomerellales</taxon>
        <taxon>Glomerellaceae</taxon>
        <taxon>Colletotrichum</taxon>
        <taxon>Colletotrichum boninense species complex</taxon>
    </lineage>
</organism>
<proteinExistence type="predicted"/>
<feature type="region of interest" description="Disordered" evidence="2">
    <location>
        <begin position="1"/>
        <end position="307"/>
    </location>
</feature>
<feature type="compositionally biased region" description="Low complexity" evidence="2">
    <location>
        <begin position="135"/>
        <end position="154"/>
    </location>
</feature>
<feature type="compositionally biased region" description="Low complexity" evidence="2">
    <location>
        <begin position="708"/>
        <end position="730"/>
    </location>
</feature>
<feature type="region of interest" description="Disordered" evidence="2">
    <location>
        <begin position="928"/>
        <end position="980"/>
    </location>
</feature>
<reference evidence="3" key="1">
    <citation type="submission" date="2020-03" db="EMBL/GenBank/DDBJ databases">
        <authorList>
            <person name="He L."/>
        </authorList>
    </citation>
    <scope>NUCLEOTIDE SEQUENCE</scope>
    <source>
        <strain evidence="3">CkLH20</strain>
    </source>
</reference>
<feature type="compositionally biased region" description="Low complexity" evidence="2">
    <location>
        <begin position="822"/>
        <end position="840"/>
    </location>
</feature>
<dbReference type="Proteomes" id="UP000781932">
    <property type="component" value="Unassembled WGS sequence"/>
</dbReference>
<dbReference type="OrthoDB" id="4507572at2759"/>
<feature type="compositionally biased region" description="Polar residues" evidence="2">
    <location>
        <begin position="939"/>
        <end position="969"/>
    </location>
</feature>
<feature type="compositionally biased region" description="Low complexity" evidence="2">
    <location>
        <begin position="673"/>
        <end position="700"/>
    </location>
</feature>
<feature type="compositionally biased region" description="Pro residues" evidence="2">
    <location>
        <begin position="874"/>
        <end position="885"/>
    </location>
</feature>
<comment type="caution">
    <text evidence="3">The sequence shown here is derived from an EMBL/GenBank/DDBJ whole genome shotgun (WGS) entry which is preliminary data.</text>
</comment>
<feature type="compositionally biased region" description="Gly residues" evidence="2">
    <location>
        <begin position="54"/>
        <end position="65"/>
    </location>
</feature>
<dbReference type="PANTHER" id="PTHR42023:SF1">
    <property type="entry name" value="BHLH DOMAIN-CONTAINING PROTEIN"/>
    <property type="match status" value="1"/>
</dbReference>
<name>A0A9P6LE60_9PEZI</name>
<gene>
    <name evidence="3" type="ORF">CkaCkLH20_12774</name>
</gene>
<protein>
    <submittedName>
        <fullName evidence="3">Uncharacterized protein</fullName>
    </submittedName>
</protein>
<accession>A0A9P6LE60</accession>
<dbReference type="GeneID" id="62168560"/>
<evidence type="ECO:0000313" key="3">
    <source>
        <dbReference type="EMBL" id="KAF9869731.1"/>
    </source>
</evidence>
<feature type="compositionally biased region" description="Polar residues" evidence="2">
    <location>
        <begin position="108"/>
        <end position="131"/>
    </location>
</feature>
<evidence type="ECO:0000256" key="2">
    <source>
        <dbReference type="SAM" id="MobiDB-lite"/>
    </source>
</evidence>
<feature type="compositionally biased region" description="Low complexity" evidence="2">
    <location>
        <begin position="625"/>
        <end position="636"/>
    </location>
</feature>
<evidence type="ECO:0000313" key="4">
    <source>
        <dbReference type="Proteomes" id="UP000781932"/>
    </source>
</evidence>
<feature type="compositionally biased region" description="Polar residues" evidence="2">
    <location>
        <begin position="404"/>
        <end position="417"/>
    </location>
</feature>